<proteinExistence type="predicted"/>
<organism evidence="1 2">
    <name type="scientific">[Clostridium] methylpentosum DSM 5476</name>
    <dbReference type="NCBI Taxonomy" id="537013"/>
    <lineage>
        <taxon>Bacteria</taxon>
        <taxon>Bacillati</taxon>
        <taxon>Bacillota</taxon>
        <taxon>Clostridia</taxon>
        <taxon>Eubacteriales</taxon>
        <taxon>Oscillospiraceae</taxon>
        <taxon>Oscillospiraceae incertae sedis</taxon>
    </lineage>
</organism>
<dbReference type="AlphaFoldDB" id="C0EDA5"/>
<keyword evidence="2" id="KW-1185">Reference proteome</keyword>
<evidence type="ECO:0000313" key="1">
    <source>
        <dbReference type="EMBL" id="EEG30491.1"/>
    </source>
</evidence>
<comment type="caution">
    <text evidence="1">The sequence shown here is derived from an EMBL/GenBank/DDBJ whole genome shotgun (WGS) entry which is preliminary data.</text>
</comment>
<reference evidence="1 2" key="1">
    <citation type="submission" date="2009-01" db="EMBL/GenBank/DDBJ databases">
        <authorList>
            <person name="Fulton L."/>
            <person name="Clifton S."/>
            <person name="Fulton B."/>
            <person name="Xu J."/>
            <person name="Minx P."/>
            <person name="Pepin K.H."/>
            <person name="Johnson M."/>
            <person name="Bhonagiri V."/>
            <person name="Nash W.E."/>
            <person name="Mardis E.R."/>
            <person name="Wilson R.K."/>
        </authorList>
    </citation>
    <scope>NUCLEOTIDE SEQUENCE [LARGE SCALE GENOMIC DNA]</scope>
    <source>
        <strain evidence="1 2">DSM 5476</strain>
    </source>
</reference>
<sequence length="42" mass="4582">MLCKGETTVTSDARGGYALVQFLSSNMQKRFYCRGPCCGKSS</sequence>
<name>C0EDA5_9FIRM</name>
<dbReference type="Proteomes" id="UP000003340">
    <property type="component" value="Unassembled WGS sequence"/>
</dbReference>
<dbReference type="EMBL" id="ACEC01000061">
    <property type="protein sequence ID" value="EEG30491.1"/>
    <property type="molecule type" value="Genomic_DNA"/>
</dbReference>
<gene>
    <name evidence="1" type="ORF">CLOSTMETH_01832</name>
</gene>
<protein>
    <submittedName>
        <fullName evidence="1">Uncharacterized protein</fullName>
    </submittedName>
</protein>
<dbReference type="HOGENOM" id="CLU_3249591_0_0_9"/>
<reference evidence="1 2" key="2">
    <citation type="submission" date="2009-02" db="EMBL/GenBank/DDBJ databases">
        <title>Draft genome sequence of Clostridium methylpentosum (DSM 5476).</title>
        <authorList>
            <person name="Sudarsanam P."/>
            <person name="Ley R."/>
            <person name="Guruge J."/>
            <person name="Turnbaugh P.J."/>
            <person name="Mahowald M."/>
            <person name="Liep D."/>
            <person name="Gordon J."/>
        </authorList>
    </citation>
    <scope>NUCLEOTIDE SEQUENCE [LARGE SCALE GENOMIC DNA]</scope>
    <source>
        <strain evidence="1 2">DSM 5476</strain>
    </source>
</reference>
<accession>C0EDA5</accession>
<dbReference type="STRING" id="537013.CLOSTMETH_01832"/>
<evidence type="ECO:0000313" key="2">
    <source>
        <dbReference type="Proteomes" id="UP000003340"/>
    </source>
</evidence>